<dbReference type="PANTHER" id="PTHR10584">
    <property type="entry name" value="SUGAR KINASE"/>
    <property type="match status" value="1"/>
</dbReference>
<keyword evidence="2" id="KW-0808">Transferase</keyword>
<evidence type="ECO:0000256" key="2">
    <source>
        <dbReference type="ARBA" id="ARBA00022679"/>
    </source>
</evidence>
<dbReference type="PRINTS" id="PR00990">
    <property type="entry name" value="RIBOKINASE"/>
</dbReference>
<dbReference type="InterPro" id="IPR029056">
    <property type="entry name" value="Ribokinase-like"/>
</dbReference>
<dbReference type="InterPro" id="IPR011611">
    <property type="entry name" value="PfkB_dom"/>
</dbReference>
<reference evidence="6" key="1">
    <citation type="submission" date="2017-09" db="EMBL/GenBank/DDBJ databases">
        <title>Depth-based differentiation of microbial function through sediment-hosted aquifers and enrichment of novel symbionts in the deep terrestrial subsurface.</title>
        <authorList>
            <person name="Probst A.J."/>
            <person name="Ladd B."/>
            <person name="Jarett J.K."/>
            <person name="Geller-Mcgrath D.E."/>
            <person name="Sieber C.M.K."/>
            <person name="Emerson J.B."/>
            <person name="Anantharaman K."/>
            <person name="Thomas B.C."/>
            <person name="Malmstrom R."/>
            <person name="Stieglmeier M."/>
            <person name="Klingl A."/>
            <person name="Woyke T."/>
            <person name="Ryan C.M."/>
            <person name="Banfield J.F."/>
        </authorList>
    </citation>
    <scope>NUCLEOTIDE SEQUENCE [LARGE SCALE GENOMIC DNA]</scope>
</reference>
<dbReference type="Pfam" id="PF00294">
    <property type="entry name" value="PfkB"/>
    <property type="match status" value="1"/>
</dbReference>
<dbReference type="SUPFAM" id="SSF53613">
    <property type="entry name" value="Ribokinase-like"/>
    <property type="match status" value="1"/>
</dbReference>
<name>A0A2M6WIM7_9BACT</name>
<feature type="domain" description="Carbohydrate kinase PfkB" evidence="4">
    <location>
        <begin position="46"/>
        <end position="321"/>
    </location>
</feature>
<sequence length="346" mass="37886">MLDVITIGTASRDVYLMSSHFMVLKDKKHLQKIGFPSGEAECFALGSKVEMRDMYFSTGGGATNTAVTFARQGFKVATVVAVGNDQSGKDIISVLRKEGVTAYAVVQKNVPTAYATILLTHSGSRTVLVYRNPKLKLTSRSIPLTKLKARWAYIVPSDMDYPTLLALFKRLHRNKVLIAVNPSKHFISFGSKALKPLLKYVKVLLVNREEASYLTGVSYDKTRELFFALHELTPGIAVMTDGPKGVMVSDGFKLYSAGVFKEKKVVDRTGAGDSFGSAFVAGLIRMDESCNIGECNPDKVSFAIRLASANATSKVEHLGAKGGLLTQKEFDRSSRWVKFPITVKPL</sequence>
<evidence type="ECO:0000313" key="6">
    <source>
        <dbReference type="Proteomes" id="UP000228635"/>
    </source>
</evidence>
<proteinExistence type="inferred from homology"/>
<comment type="similarity">
    <text evidence="1">Belongs to the carbohydrate kinase PfkB family.</text>
</comment>
<evidence type="ECO:0000259" key="4">
    <source>
        <dbReference type="Pfam" id="PF00294"/>
    </source>
</evidence>
<dbReference type="Proteomes" id="UP000228635">
    <property type="component" value="Unassembled WGS sequence"/>
</dbReference>
<gene>
    <name evidence="5" type="ORF">COU08_01490</name>
</gene>
<evidence type="ECO:0000313" key="5">
    <source>
        <dbReference type="EMBL" id="PIT92651.1"/>
    </source>
</evidence>
<dbReference type="Gene3D" id="3.40.1190.20">
    <property type="match status" value="1"/>
</dbReference>
<organism evidence="5 6">
    <name type="scientific">Candidatus Harrisonbacteria bacterium CG10_big_fil_rev_8_21_14_0_10_42_17</name>
    <dbReference type="NCBI Taxonomy" id="1974584"/>
    <lineage>
        <taxon>Bacteria</taxon>
        <taxon>Candidatus Harrisoniibacteriota</taxon>
    </lineage>
</organism>
<dbReference type="GO" id="GO:0006796">
    <property type="term" value="P:phosphate-containing compound metabolic process"/>
    <property type="evidence" value="ECO:0007669"/>
    <property type="project" value="UniProtKB-ARBA"/>
</dbReference>
<dbReference type="EMBL" id="PFBA01000013">
    <property type="protein sequence ID" value="PIT92651.1"/>
    <property type="molecule type" value="Genomic_DNA"/>
</dbReference>
<evidence type="ECO:0000256" key="1">
    <source>
        <dbReference type="ARBA" id="ARBA00010688"/>
    </source>
</evidence>
<comment type="caution">
    <text evidence="5">The sequence shown here is derived from an EMBL/GenBank/DDBJ whole genome shotgun (WGS) entry which is preliminary data.</text>
</comment>
<dbReference type="GO" id="GO:0005829">
    <property type="term" value="C:cytosol"/>
    <property type="evidence" value="ECO:0007669"/>
    <property type="project" value="TreeGrafter"/>
</dbReference>
<protein>
    <recommendedName>
        <fullName evidence="4">Carbohydrate kinase PfkB domain-containing protein</fullName>
    </recommendedName>
</protein>
<dbReference type="InterPro" id="IPR002139">
    <property type="entry name" value="Ribo/fructo_kinase"/>
</dbReference>
<dbReference type="GO" id="GO:0016301">
    <property type="term" value="F:kinase activity"/>
    <property type="evidence" value="ECO:0007669"/>
    <property type="project" value="UniProtKB-KW"/>
</dbReference>
<evidence type="ECO:0000256" key="3">
    <source>
        <dbReference type="ARBA" id="ARBA00022777"/>
    </source>
</evidence>
<accession>A0A2M6WIM7</accession>
<dbReference type="PROSITE" id="PS00583">
    <property type="entry name" value="PFKB_KINASES_1"/>
    <property type="match status" value="1"/>
</dbReference>
<keyword evidence="3" id="KW-0418">Kinase</keyword>
<dbReference type="InterPro" id="IPR002173">
    <property type="entry name" value="Carboh/pur_kinase_PfkB_CS"/>
</dbReference>
<dbReference type="AlphaFoldDB" id="A0A2M6WIM7"/>
<dbReference type="PANTHER" id="PTHR10584:SF166">
    <property type="entry name" value="RIBOKINASE"/>
    <property type="match status" value="1"/>
</dbReference>